<dbReference type="SMART" id="SM00612">
    <property type="entry name" value="Kelch"/>
    <property type="match status" value="2"/>
</dbReference>
<dbReference type="InterPro" id="IPR000210">
    <property type="entry name" value="BTB/POZ_dom"/>
</dbReference>
<dbReference type="Proteomes" id="UP000217350">
    <property type="component" value="Segment"/>
</dbReference>
<accession>A0A223FMK6</accession>
<dbReference type="Gene3D" id="3.30.710.10">
    <property type="entry name" value="Potassium Channel Kv1.1, Chain A"/>
    <property type="match status" value="1"/>
</dbReference>
<dbReference type="Pfam" id="PF01344">
    <property type="entry name" value="Kelch_1"/>
    <property type="match status" value="2"/>
</dbReference>
<dbReference type="Gene3D" id="1.25.40.420">
    <property type="match status" value="1"/>
</dbReference>
<keyword evidence="5" id="KW-1185">Reference proteome</keyword>
<dbReference type="PANTHER" id="PTHR24412">
    <property type="entry name" value="KELCH PROTEIN"/>
    <property type="match status" value="1"/>
</dbReference>
<dbReference type="OrthoDB" id="2645at10239"/>
<dbReference type="InterPro" id="IPR011705">
    <property type="entry name" value="BACK"/>
</dbReference>
<dbReference type="EMBL" id="MF001304">
    <property type="protein sequence ID" value="AST09219.1"/>
    <property type="molecule type" value="Genomic_DNA"/>
</dbReference>
<organism evidence="4">
    <name type="scientific">Murmansk poxvirus</name>
    <dbReference type="NCBI Taxonomy" id="2025359"/>
    <lineage>
        <taxon>Viruses</taxon>
        <taxon>Varidnaviria</taxon>
        <taxon>Bamfordvirae</taxon>
        <taxon>Nucleocytoviricota</taxon>
        <taxon>Pokkesviricetes</taxon>
        <taxon>Chitovirales</taxon>
        <taxon>Poxviridae</taxon>
        <taxon>Chordopoxvirinae</taxon>
        <taxon>Centapoxvirus</taxon>
        <taxon>Centapoxvirus microtuspox</taxon>
        <taxon>Murmansk microtuspox virus</taxon>
    </lineage>
</organism>
<dbReference type="PANTHER" id="PTHR24412:SF489">
    <property type="entry name" value="RING FINGER DOMAIN AND KELCH REPEAT-CONTAINING PROTEIN DDB_G0271372"/>
    <property type="match status" value="1"/>
</dbReference>
<dbReference type="SMART" id="SM00225">
    <property type="entry name" value="BTB"/>
    <property type="match status" value="1"/>
</dbReference>
<dbReference type="InterPro" id="IPR006652">
    <property type="entry name" value="Kelch_1"/>
</dbReference>
<keyword evidence="2" id="KW-0677">Repeat</keyword>
<evidence type="ECO:0000313" key="4">
    <source>
        <dbReference type="EMBL" id="AST09219.1"/>
    </source>
</evidence>
<keyword evidence="1" id="KW-0880">Kelch repeat</keyword>
<dbReference type="Pfam" id="PF07707">
    <property type="entry name" value="BACK"/>
    <property type="match status" value="1"/>
</dbReference>
<evidence type="ECO:0000259" key="3">
    <source>
        <dbReference type="SMART" id="SM00225"/>
    </source>
</evidence>
<dbReference type="SUPFAM" id="SSF54695">
    <property type="entry name" value="POZ domain"/>
    <property type="match status" value="1"/>
</dbReference>
<name>A0A223FMK6_9POXV</name>
<evidence type="ECO:0000256" key="1">
    <source>
        <dbReference type="ARBA" id="ARBA00022441"/>
    </source>
</evidence>
<evidence type="ECO:0000313" key="5">
    <source>
        <dbReference type="Proteomes" id="UP000217350"/>
    </source>
</evidence>
<feature type="domain" description="BTB" evidence="3">
    <location>
        <begin position="2"/>
        <end position="87"/>
    </location>
</feature>
<dbReference type="Pfam" id="PF00651">
    <property type="entry name" value="BTB"/>
    <property type="match status" value="1"/>
</dbReference>
<evidence type="ECO:0000256" key="2">
    <source>
        <dbReference type="ARBA" id="ARBA00022737"/>
    </source>
</evidence>
<dbReference type="InterPro" id="IPR015915">
    <property type="entry name" value="Kelch-typ_b-propeller"/>
</dbReference>
<reference evidence="4" key="1">
    <citation type="journal article" date="2017" name="Virus Genes">
        <title>Two novel poxviruses with unusual genome rearrangements: NY_014 and Murmansk.</title>
        <authorList>
            <person name="Smithson C."/>
            <person name="Meyer H."/>
            <person name="Gigante C.M."/>
            <person name="Gao J."/>
            <person name="Zhao H."/>
            <person name="Batra D."/>
            <person name="Damon I."/>
            <person name="Upton C."/>
            <person name="Li Y."/>
        </authorList>
    </citation>
    <scope>NUCLEOTIDE SEQUENCE [LARGE SCALE GENOMIC DNA]</scope>
    <source>
        <strain evidence="4">LEIV-11411</strain>
    </source>
</reference>
<dbReference type="Gene3D" id="2.120.10.80">
    <property type="entry name" value="Kelch-type beta propeller"/>
    <property type="match status" value="1"/>
</dbReference>
<dbReference type="CDD" id="cd18186">
    <property type="entry name" value="BTB_POZ_ZBTB_KLHL-like"/>
    <property type="match status" value="1"/>
</dbReference>
<proteinExistence type="predicted"/>
<dbReference type="InterPro" id="IPR011333">
    <property type="entry name" value="SKP1/BTB/POZ_sf"/>
</dbReference>
<dbReference type="SUPFAM" id="SSF117281">
    <property type="entry name" value="Kelch motif"/>
    <property type="match status" value="1"/>
</dbReference>
<protein>
    <submittedName>
        <fullName evidence="4">POZ-BTB kelch domain protein</fullName>
    </submittedName>
</protein>
<gene>
    <name evidence="4" type="ORF">Murmansk-024</name>
</gene>
<sequence>MDSVTFLVDGKKIQCDKNIVSRFFKCDSDVISIPNVNYHAFVSLIDYIYWRKINVTINNVEMILVAAIQCEIQPVVKLCEDVMIINTTPINCMKVFMFSKKYNLETLFSNTVDIIRRNINTVIHFPEFMDISCSDLKMILCHVDVNIQHEDMTAFVLLKWLSKNRYDTDILEILHKNFMSNTMIECLDALSLPVPLSSLPIITRREIMQHVIVIEEDTVQTLYPTIDIYSPRLKNWNVVNRMLDISAFNIAVLGNCLYVVGGVSRHRFVRYVMCLDLITKEWKQCIELTFPRKYVGVGVNNGNLYVVGGEDEFTNSSINIVECWRPGNRYWKRLSSMKTTKAIPSVVFLENIMYVIGGINISDGYIFALSEMDCLTRTGWVSKAPIPRACNVSTTVHDGYIYAITRFSINYTNDLFKYSPKDNSWTLINTYFGENMKASICVYDNNILVLGGERGYIYDTKTNTWKISNCVYKTTCKCISFCYDTPFRNADTTSINTLLKSVNEYSFKKMIENVTGI</sequence>